<dbReference type="PANTHER" id="PTHR44591:SF3">
    <property type="entry name" value="RESPONSE REGULATORY DOMAIN-CONTAINING PROTEIN"/>
    <property type="match status" value="1"/>
</dbReference>
<evidence type="ECO:0000313" key="5">
    <source>
        <dbReference type="Proteomes" id="UP000606490"/>
    </source>
</evidence>
<sequence length="151" mass="15634">MDVLVVEDKPLIREAVARDLQQAGFQIEEAATAEAALAAIEKAAAAGSGPPFVVVTGLHLGPGMNGLALAAEVQRRWPEVGVVYMTCHPDALDGHLLGPREHYVVKPFAAETLRNAVRRLTPALALGRIPPLAGLGQVVAAALGLSGPKGP</sequence>
<evidence type="ECO:0000313" key="4">
    <source>
        <dbReference type="EMBL" id="MBL6454590.1"/>
    </source>
</evidence>
<organism evidence="4 5">
    <name type="scientific">Belnapia mucosa</name>
    <dbReference type="NCBI Taxonomy" id="2804532"/>
    <lineage>
        <taxon>Bacteria</taxon>
        <taxon>Pseudomonadati</taxon>
        <taxon>Pseudomonadota</taxon>
        <taxon>Alphaproteobacteria</taxon>
        <taxon>Acetobacterales</taxon>
        <taxon>Roseomonadaceae</taxon>
        <taxon>Belnapia</taxon>
    </lineage>
</organism>
<evidence type="ECO:0000256" key="2">
    <source>
        <dbReference type="PROSITE-ProRule" id="PRU00169"/>
    </source>
</evidence>
<dbReference type="RefSeq" id="WP_202824282.1">
    <property type="nucleotide sequence ID" value="NZ_JAEUXJ010000001.1"/>
</dbReference>
<accession>A0ABS1UYR5</accession>
<keyword evidence="5" id="KW-1185">Reference proteome</keyword>
<dbReference type="PANTHER" id="PTHR44591">
    <property type="entry name" value="STRESS RESPONSE REGULATOR PROTEIN 1"/>
    <property type="match status" value="1"/>
</dbReference>
<name>A0ABS1UYR5_9PROT</name>
<comment type="caution">
    <text evidence="4">The sequence shown here is derived from an EMBL/GenBank/DDBJ whole genome shotgun (WGS) entry which is preliminary data.</text>
</comment>
<evidence type="ECO:0000256" key="1">
    <source>
        <dbReference type="ARBA" id="ARBA00022553"/>
    </source>
</evidence>
<dbReference type="InterPro" id="IPR001789">
    <property type="entry name" value="Sig_transdc_resp-reg_receiver"/>
</dbReference>
<reference evidence="4 5" key="1">
    <citation type="submission" date="2021-01" db="EMBL/GenBank/DDBJ databases">
        <title>Belnapia mucosa sp. nov. and Belnapia arida sp. nov., isolated from the Tabernas Desert (Almeria, Spain).</title>
        <authorList>
            <person name="Molina-Menor E."/>
            <person name="Vidal-Verdu A."/>
            <person name="Calonge A."/>
            <person name="Satari L."/>
            <person name="Pereto Magraner J."/>
            <person name="Porcar Miralles M."/>
        </authorList>
    </citation>
    <scope>NUCLEOTIDE SEQUENCE [LARGE SCALE GENOMIC DNA]</scope>
    <source>
        <strain evidence="4 5">T6</strain>
    </source>
</reference>
<dbReference type="Pfam" id="PF00072">
    <property type="entry name" value="Response_reg"/>
    <property type="match status" value="1"/>
</dbReference>
<dbReference type="EMBL" id="JAEUXJ010000001">
    <property type="protein sequence ID" value="MBL6454590.1"/>
    <property type="molecule type" value="Genomic_DNA"/>
</dbReference>
<dbReference type="SMART" id="SM00448">
    <property type="entry name" value="REC"/>
    <property type="match status" value="1"/>
</dbReference>
<dbReference type="PROSITE" id="PS50110">
    <property type="entry name" value="RESPONSE_REGULATORY"/>
    <property type="match status" value="1"/>
</dbReference>
<proteinExistence type="predicted"/>
<dbReference type="InterPro" id="IPR050595">
    <property type="entry name" value="Bact_response_regulator"/>
</dbReference>
<dbReference type="SUPFAM" id="SSF52172">
    <property type="entry name" value="CheY-like"/>
    <property type="match status" value="1"/>
</dbReference>
<keyword evidence="1" id="KW-0597">Phosphoprotein</keyword>
<evidence type="ECO:0000259" key="3">
    <source>
        <dbReference type="PROSITE" id="PS50110"/>
    </source>
</evidence>
<gene>
    <name evidence="4" type="ORF">JMJ55_04585</name>
</gene>
<protein>
    <submittedName>
        <fullName evidence="4">Response regulator</fullName>
    </submittedName>
</protein>
<comment type="caution">
    <text evidence="2">Lacks conserved residue(s) required for the propagation of feature annotation.</text>
</comment>
<dbReference type="Proteomes" id="UP000606490">
    <property type="component" value="Unassembled WGS sequence"/>
</dbReference>
<feature type="domain" description="Response regulatory" evidence="3">
    <location>
        <begin position="2"/>
        <end position="121"/>
    </location>
</feature>
<dbReference type="Gene3D" id="3.40.50.2300">
    <property type="match status" value="1"/>
</dbReference>
<dbReference type="InterPro" id="IPR011006">
    <property type="entry name" value="CheY-like_superfamily"/>
</dbReference>